<dbReference type="PROSITE" id="PS51318">
    <property type="entry name" value="TAT"/>
    <property type="match status" value="1"/>
</dbReference>
<dbReference type="InterPro" id="IPR006311">
    <property type="entry name" value="TAT_signal"/>
</dbReference>
<reference evidence="3" key="1">
    <citation type="journal article" date="2019" name="Int. J. Syst. Evol. Microbiol.">
        <title>The Global Catalogue of Microorganisms (GCM) 10K type strain sequencing project: providing services to taxonomists for standard genome sequencing and annotation.</title>
        <authorList>
            <consortium name="The Broad Institute Genomics Platform"/>
            <consortium name="The Broad Institute Genome Sequencing Center for Infectious Disease"/>
            <person name="Wu L."/>
            <person name="Ma J."/>
        </authorList>
    </citation>
    <scope>NUCLEOTIDE SEQUENCE [LARGE SCALE GENOMIC DNA]</scope>
    <source>
        <strain evidence="3">JCM 17804</strain>
    </source>
</reference>
<dbReference type="Gene3D" id="2.30.40.10">
    <property type="entry name" value="Urease, subunit C, domain 1"/>
    <property type="match status" value="1"/>
</dbReference>
<name>A0ABP8HJR0_9BURK</name>
<feature type="domain" description="Amidohydrolase 3" evidence="1">
    <location>
        <begin position="90"/>
        <end position="573"/>
    </location>
</feature>
<dbReference type="Proteomes" id="UP001500975">
    <property type="component" value="Unassembled WGS sequence"/>
</dbReference>
<dbReference type="CDD" id="cd01300">
    <property type="entry name" value="YtcJ_like"/>
    <property type="match status" value="1"/>
</dbReference>
<evidence type="ECO:0000259" key="1">
    <source>
        <dbReference type="Pfam" id="PF07969"/>
    </source>
</evidence>
<dbReference type="InterPro" id="IPR032466">
    <property type="entry name" value="Metal_Hydrolase"/>
</dbReference>
<dbReference type="PANTHER" id="PTHR22642:SF21">
    <property type="entry name" value="PERIPLASMIC PROTEIN"/>
    <property type="match status" value="1"/>
</dbReference>
<evidence type="ECO:0000313" key="2">
    <source>
        <dbReference type="EMBL" id="GAA4340275.1"/>
    </source>
</evidence>
<accession>A0ABP8HJR0</accession>
<dbReference type="InterPro" id="IPR011059">
    <property type="entry name" value="Metal-dep_hydrolase_composite"/>
</dbReference>
<evidence type="ECO:0000313" key="3">
    <source>
        <dbReference type="Proteomes" id="UP001500975"/>
    </source>
</evidence>
<proteinExistence type="predicted"/>
<dbReference type="InterPro" id="IPR013108">
    <property type="entry name" value="Amidohydro_3"/>
</dbReference>
<dbReference type="InterPro" id="IPR033932">
    <property type="entry name" value="YtcJ-like"/>
</dbReference>
<dbReference type="SUPFAM" id="SSF51338">
    <property type="entry name" value="Composite domain of metallo-dependent hydrolases"/>
    <property type="match status" value="1"/>
</dbReference>
<dbReference type="Gene3D" id="3.20.20.140">
    <property type="entry name" value="Metal-dependent hydrolases"/>
    <property type="match status" value="1"/>
</dbReference>
<sequence length="665" mass="72619">MTSSAADAGRRRFLGALGATLAAPGLAQTPHRSPSAMSDTSTPDLILRNGRITTLDRANPVADAVAIQGGRFTHVGRDLDILPLAGSATRVIDLKGRPVLPGLIDNHLHIIRGGLNFNLELRWDGVTSLADAMAMLKRQVAITPAPQWVRVVGGFTEHQFAEKRLPTIDELNAVAPDTPVFILHLYDRALLNAAALRAVGYTRDTPQPPGGEITRDARGNPTGLLLAKPNAAILYATLAKGPKLPMEYQLNSTRHFMRELNRLGVTGAIDAGGGFQNYPEDYQVIQQLADAGQLTIRLAYNLFTQKARQEKQDFLNWTASSRYKQGDDYFRHNGAGEMLVFSAADFEDFRQPRPDMGPEMEGELEEVVRILAQNRWPWRMHATYDETIARALDVFEKVNRDIPLSGLNWFFDHAETISDKSIDRIAALGGGVAVQHRMAYQGEYFVERYGAAAAEATPPVKRMLEKGVKTSAGTDATRVASYNPWVSLSWLITGRTVGGLQITPQRNLLDRETALRMWTEKVTWFSDEEGKKGCIAAGQLADLIVPDRDFFGCAESEIAGTSALLTMVGGKVVWAAGEFAAHDEGAVPPAMPDWSPVRRYGGYGAWGEKEGAPLQKVMRQAAMSCGCASSCNVHGHRHASAWGSRLPVSDLKSFWGALGCACWAV</sequence>
<dbReference type="Pfam" id="PF07969">
    <property type="entry name" value="Amidohydro_3"/>
    <property type="match status" value="1"/>
</dbReference>
<dbReference type="Gene3D" id="3.10.310.70">
    <property type="match status" value="1"/>
</dbReference>
<protein>
    <submittedName>
        <fullName evidence="2">Amidohydrolase</fullName>
    </submittedName>
</protein>
<gene>
    <name evidence="2" type="ORF">GCM10023165_20140</name>
</gene>
<comment type="caution">
    <text evidence="2">The sequence shown here is derived from an EMBL/GenBank/DDBJ whole genome shotgun (WGS) entry which is preliminary data.</text>
</comment>
<dbReference type="PANTHER" id="PTHR22642">
    <property type="entry name" value="IMIDAZOLONEPROPIONASE"/>
    <property type="match status" value="1"/>
</dbReference>
<dbReference type="EMBL" id="BAABGJ010000016">
    <property type="protein sequence ID" value="GAA4340275.1"/>
    <property type="molecule type" value="Genomic_DNA"/>
</dbReference>
<organism evidence="2 3">
    <name type="scientific">Variovorax defluvii</name>
    <dbReference type="NCBI Taxonomy" id="913761"/>
    <lineage>
        <taxon>Bacteria</taxon>
        <taxon>Pseudomonadati</taxon>
        <taxon>Pseudomonadota</taxon>
        <taxon>Betaproteobacteria</taxon>
        <taxon>Burkholderiales</taxon>
        <taxon>Comamonadaceae</taxon>
        <taxon>Variovorax</taxon>
    </lineage>
</organism>
<keyword evidence="3" id="KW-1185">Reference proteome</keyword>
<dbReference type="SUPFAM" id="SSF51556">
    <property type="entry name" value="Metallo-dependent hydrolases"/>
    <property type="match status" value="1"/>
</dbReference>